<dbReference type="InterPro" id="IPR051598">
    <property type="entry name" value="TSUP/Inactive_protease-like"/>
</dbReference>
<gene>
    <name evidence="6" type="ORF">FRY74_12070</name>
</gene>
<evidence type="ECO:0000313" key="7">
    <source>
        <dbReference type="Proteomes" id="UP000321721"/>
    </source>
</evidence>
<evidence type="ECO:0000313" key="6">
    <source>
        <dbReference type="EMBL" id="TXB63982.1"/>
    </source>
</evidence>
<comment type="similarity">
    <text evidence="5">Belongs to the 4-toluene sulfonate uptake permease (TSUP) (TC 2.A.102) family.</text>
</comment>
<dbReference type="Pfam" id="PF01925">
    <property type="entry name" value="TauE"/>
    <property type="match status" value="1"/>
</dbReference>
<dbReference type="AlphaFoldDB" id="A0A5C6RRG1"/>
<dbReference type="OrthoDB" id="8559161at2"/>
<feature type="transmembrane region" description="Helical" evidence="5">
    <location>
        <begin position="73"/>
        <end position="91"/>
    </location>
</feature>
<accession>A0A5C6RRG1</accession>
<evidence type="ECO:0000256" key="3">
    <source>
        <dbReference type="ARBA" id="ARBA00022989"/>
    </source>
</evidence>
<dbReference type="PANTHER" id="PTHR43701">
    <property type="entry name" value="MEMBRANE TRANSPORTER PROTEIN MJ0441-RELATED"/>
    <property type="match status" value="1"/>
</dbReference>
<keyword evidence="5" id="KW-1003">Cell membrane</keyword>
<feature type="transmembrane region" description="Helical" evidence="5">
    <location>
        <begin position="214"/>
        <end position="232"/>
    </location>
</feature>
<evidence type="ECO:0000256" key="4">
    <source>
        <dbReference type="ARBA" id="ARBA00023136"/>
    </source>
</evidence>
<feature type="transmembrane region" description="Helical" evidence="5">
    <location>
        <begin position="149"/>
        <end position="172"/>
    </location>
</feature>
<feature type="transmembrane region" description="Helical" evidence="5">
    <location>
        <begin position="41"/>
        <end position="61"/>
    </location>
</feature>
<feature type="transmembrane region" description="Helical" evidence="5">
    <location>
        <begin position="184"/>
        <end position="202"/>
    </location>
</feature>
<dbReference type="PANTHER" id="PTHR43701:SF2">
    <property type="entry name" value="MEMBRANE TRANSPORTER PROTEIN YJNA-RELATED"/>
    <property type="match status" value="1"/>
</dbReference>
<dbReference type="Proteomes" id="UP000321721">
    <property type="component" value="Unassembled WGS sequence"/>
</dbReference>
<comment type="caution">
    <text evidence="6">The sequence shown here is derived from an EMBL/GenBank/DDBJ whole genome shotgun (WGS) entry which is preliminary data.</text>
</comment>
<keyword evidence="4 5" id="KW-0472">Membrane</keyword>
<comment type="subcellular location">
    <subcellularLocation>
        <location evidence="5">Cell membrane</location>
        <topology evidence="5">Multi-pass membrane protein</topology>
    </subcellularLocation>
    <subcellularLocation>
        <location evidence="1">Membrane</location>
        <topology evidence="1">Multi-pass membrane protein</topology>
    </subcellularLocation>
</comment>
<feature type="transmembrane region" description="Helical" evidence="5">
    <location>
        <begin position="7"/>
        <end position="35"/>
    </location>
</feature>
<organism evidence="6 7">
    <name type="scientific">Vicingus serpentipes</name>
    <dbReference type="NCBI Taxonomy" id="1926625"/>
    <lineage>
        <taxon>Bacteria</taxon>
        <taxon>Pseudomonadati</taxon>
        <taxon>Bacteroidota</taxon>
        <taxon>Flavobacteriia</taxon>
        <taxon>Flavobacteriales</taxon>
        <taxon>Vicingaceae</taxon>
        <taxon>Vicingus</taxon>
    </lineage>
</organism>
<protein>
    <recommendedName>
        <fullName evidence="5">Probable membrane transporter protein</fullName>
    </recommendedName>
</protein>
<evidence type="ECO:0000256" key="5">
    <source>
        <dbReference type="RuleBase" id="RU363041"/>
    </source>
</evidence>
<feature type="transmembrane region" description="Helical" evidence="5">
    <location>
        <begin position="244"/>
        <end position="263"/>
    </location>
</feature>
<dbReference type="EMBL" id="VOOS01000006">
    <property type="protein sequence ID" value="TXB63982.1"/>
    <property type="molecule type" value="Genomic_DNA"/>
</dbReference>
<reference evidence="6 7" key="1">
    <citation type="submission" date="2019-08" db="EMBL/GenBank/DDBJ databases">
        <title>Genome of Vicingus serpentipes NCIMB 15042.</title>
        <authorList>
            <person name="Bowman J.P."/>
        </authorList>
    </citation>
    <scope>NUCLEOTIDE SEQUENCE [LARGE SCALE GENOMIC DNA]</scope>
    <source>
        <strain evidence="6 7">NCIMB 15042</strain>
    </source>
</reference>
<keyword evidence="2 5" id="KW-0812">Transmembrane</keyword>
<keyword evidence="3 5" id="KW-1133">Transmembrane helix</keyword>
<evidence type="ECO:0000256" key="2">
    <source>
        <dbReference type="ARBA" id="ARBA00022692"/>
    </source>
</evidence>
<evidence type="ECO:0000256" key="1">
    <source>
        <dbReference type="ARBA" id="ARBA00004141"/>
    </source>
</evidence>
<proteinExistence type="inferred from homology"/>
<sequence length="264" mass="28385">MEIVGYILAVLIGVSSGLIGAGGSILAIPILVYFMGVEAAVTAPAYSLFVVGFSSLIGTVIKSRKQQVNFKTALFFGIPTIISIFLTRKYLVPLIPESLFFIGNFEVTNRVLILGVFSIVMIGSALIMIKGRTEMEELNVQKKNRVLNFIGGLGIGSLTGIVGAGGGFIIIPALTRLSNLKMKIAVGTSLAIIAMNSFFGFLGSINTIEIDWKVLLPFTGLAVLGIFIGQLLSSKINGNQLKKGFGWFVLIMGTYIFIKELFFN</sequence>
<keyword evidence="7" id="KW-1185">Reference proteome</keyword>
<dbReference type="InterPro" id="IPR002781">
    <property type="entry name" value="TM_pro_TauE-like"/>
</dbReference>
<dbReference type="RefSeq" id="WP_147101950.1">
    <property type="nucleotide sequence ID" value="NZ_VOOS01000006.1"/>
</dbReference>
<name>A0A5C6RRG1_9FLAO</name>
<dbReference type="GO" id="GO:0005886">
    <property type="term" value="C:plasma membrane"/>
    <property type="evidence" value="ECO:0007669"/>
    <property type="project" value="UniProtKB-SubCell"/>
</dbReference>
<feature type="transmembrane region" description="Helical" evidence="5">
    <location>
        <begin position="111"/>
        <end position="129"/>
    </location>
</feature>